<dbReference type="GO" id="GO:0015171">
    <property type="term" value="F:amino acid transmembrane transporter activity"/>
    <property type="evidence" value="ECO:0007669"/>
    <property type="project" value="TreeGrafter"/>
</dbReference>
<organism evidence="8 9">
    <name type="scientific">Enterobacillus tribolii</name>
    <dbReference type="NCBI Taxonomy" id="1487935"/>
    <lineage>
        <taxon>Bacteria</taxon>
        <taxon>Pseudomonadati</taxon>
        <taxon>Pseudomonadota</taxon>
        <taxon>Gammaproteobacteria</taxon>
        <taxon>Enterobacterales</taxon>
        <taxon>Hafniaceae</taxon>
        <taxon>Enterobacillus</taxon>
    </lineage>
</organism>
<evidence type="ECO:0000256" key="5">
    <source>
        <dbReference type="ARBA" id="ARBA00022989"/>
    </source>
</evidence>
<evidence type="ECO:0000256" key="6">
    <source>
        <dbReference type="ARBA" id="ARBA00023136"/>
    </source>
</evidence>
<feature type="transmembrane region" description="Helical" evidence="7">
    <location>
        <begin position="139"/>
        <end position="164"/>
    </location>
</feature>
<dbReference type="AlphaFoldDB" id="A0A370Q3T5"/>
<reference evidence="8 9" key="1">
    <citation type="submission" date="2018-07" db="EMBL/GenBank/DDBJ databases">
        <title>Genomic Encyclopedia of Type Strains, Phase IV (KMG-IV): sequencing the most valuable type-strain genomes for metagenomic binning, comparative biology and taxonomic classification.</title>
        <authorList>
            <person name="Goeker M."/>
        </authorList>
    </citation>
    <scope>NUCLEOTIDE SEQUENCE [LARGE SCALE GENOMIC DNA]</scope>
    <source>
        <strain evidence="8 9">DSM 103736</strain>
    </source>
</reference>
<dbReference type="GO" id="GO:0033228">
    <property type="term" value="P:cysteine export across plasma membrane"/>
    <property type="evidence" value="ECO:0007669"/>
    <property type="project" value="TreeGrafter"/>
</dbReference>
<feature type="transmembrane region" description="Helical" evidence="7">
    <location>
        <begin position="6"/>
        <end position="29"/>
    </location>
</feature>
<dbReference type="InterPro" id="IPR001123">
    <property type="entry name" value="LeuE-type"/>
</dbReference>
<comment type="caution">
    <text evidence="8">The sequence shown here is derived from an EMBL/GenBank/DDBJ whole genome shotgun (WGS) entry which is preliminary data.</text>
</comment>
<sequence length="199" mass="21469">MLTLSEYFHIAAMSGLILIIPGPTNTLLFSSGAATGLHKTLRLIAAEVCGYLLAIGCWGYALLQLAASYTWLAPALKIIAAIYVIYLALKVWTFNGAVAAKPNITLKNVFITTLVNPKAFLFASYILPAGTFTRLSACIPVMSAFVAVLIPVSLLWCLLGSLFYPGAHGRKKSSPVLIFRTASLALCVFSFSMMYDVLH</sequence>
<dbReference type="Proteomes" id="UP000254848">
    <property type="component" value="Unassembled WGS sequence"/>
</dbReference>
<protein>
    <submittedName>
        <fullName evidence="8">Threonine/homoserine/homoserine lactone efflux protein</fullName>
    </submittedName>
</protein>
<dbReference type="PANTHER" id="PTHR30086:SF20">
    <property type="entry name" value="ARGININE EXPORTER PROTEIN ARGO-RELATED"/>
    <property type="match status" value="1"/>
</dbReference>
<keyword evidence="4" id="KW-0029">Amino-acid transport</keyword>
<feature type="transmembrane region" description="Helical" evidence="7">
    <location>
        <begin position="176"/>
        <end position="195"/>
    </location>
</feature>
<comment type="subcellular location">
    <subcellularLocation>
        <location evidence="1">Cell membrane</location>
        <topology evidence="1">Multi-pass membrane protein</topology>
    </subcellularLocation>
</comment>
<evidence type="ECO:0000256" key="2">
    <source>
        <dbReference type="ARBA" id="ARBA00022475"/>
    </source>
</evidence>
<proteinExistence type="predicted"/>
<dbReference type="OrthoDB" id="6710777at2"/>
<evidence type="ECO:0000256" key="7">
    <source>
        <dbReference type="SAM" id="Phobius"/>
    </source>
</evidence>
<keyword evidence="6 7" id="KW-0472">Membrane</keyword>
<keyword evidence="3 7" id="KW-0812">Transmembrane</keyword>
<evidence type="ECO:0000256" key="1">
    <source>
        <dbReference type="ARBA" id="ARBA00004651"/>
    </source>
</evidence>
<evidence type="ECO:0000313" key="9">
    <source>
        <dbReference type="Proteomes" id="UP000254848"/>
    </source>
</evidence>
<dbReference type="GO" id="GO:0005886">
    <property type="term" value="C:plasma membrane"/>
    <property type="evidence" value="ECO:0007669"/>
    <property type="project" value="UniProtKB-SubCell"/>
</dbReference>
<feature type="transmembrane region" description="Helical" evidence="7">
    <location>
        <begin position="69"/>
        <end position="89"/>
    </location>
</feature>
<feature type="transmembrane region" description="Helical" evidence="7">
    <location>
        <begin position="41"/>
        <end position="63"/>
    </location>
</feature>
<gene>
    <name evidence="8" type="ORF">C8D90_1207</name>
</gene>
<dbReference type="PANTHER" id="PTHR30086">
    <property type="entry name" value="ARGININE EXPORTER PROTEIN ARGO"/>
    <property type="match status" value="1"/>
</dbReference>
<evidence type="ECO:0000256" key="3">
    <source>
        <dbReference type="ARBA" id="ARBA00022692"/>
    </source>
</evidence>
<accession>A0A370Q3T5</accession>
<evidence type="ECO:0000313" key="8">
    <source>
        <dbReference type="EMBL" id="RDK83021.1"/>
    </source>
</evidence>
<evidence type="ECO:0000256" key="4">
    <source>
        <dbReference type="ARBA" id="ARBA00022970"/>
    </source>
</evidence>
<dbReference type="EMBL" id="QRAP01000020">
    <property type="protein sequence ID" value="RDK83021.1"/>
    <property type="molecule type" value="Genomic_DNA"/>
</dbReference>
<name>A0A370Q3T5_9GAMM</name>
<keyword evidence="9" id="KW-1185">Reference proteome</keyword>
<keyword evidence="5 7" id="KW-1133">Transmembrane helix</keyword>
<keyword evidence="4" id="KW-0813">Transport</keyword>
<dbReference type="RefSeq" id="WP_147291395.1">
    <property type="nucleotide sequence ID" value="NZ_QRAP01000020.1"/>
</dbReference>
<keyword evidence="2" id="KW-1003">Cell membrane</keyword>
<feature type="transmembrane region" description="Helical" evidence="7">
    <location>
        <begin position="109"/>
        <end position="127"/>
    </location>
</feature>